<gene>
    <name evidence="2" type="ORF">glysoja_046965</name>
</gene>
<dbReference type="InterPro" id="IPR011993">
    <property type="entry name" value="PH-like_dom_sf"/>
</dbReference>
<dbReference type="InterPro" id="IPR027988">
    <property type="entry name" value="BRX_N"/>
</dbReference>
<proteinExistence type="predicted"/>
<sequence>MRPIIDGKEEGIQGYWKGNLPQVLIALKNGAQLLKYGRKGKPKFCPFRLSRICKDKVEAEVWIAGLKALISSGQGGRSKIDGWSDGGLILNVKSPRQTCELQELEIQRSTKKPQEAMALFAEESAKCKAAKEVIKSLTVQLKDPAEKLPTGVYDAEN</sequence>
<protein>
    <recommendedName>
        <fullName evidence="1">Transcription factor BREVIS RADIX N-terminal domain-containing protein</fullName>
    </recommendedName>
</protein>
<dbReference type="AlphaFoldDB" id="A0A0B2SD84"/>
<dbReference type="Gene3D" id="2.30.29.30">
    <property type="entry name" value="Pleckstrin-homology domain (PH domain)/Phosphotyrosine-binding domain (PTB)"/>
    <property type="match status" value="1"/>
</dbReference>
<accession>A0A0B2SD84</accession>
<evidence type="ECO:0000259" key="1">
    <source>
        <dbReference type="Pfam" id="PF13713"/>
    </source>
</evidence>
<dbReference type="EMBL" id="KN644668">
    <property type="protein sequence ID" value="KHN42227.1"/>
    <property type="molecule type" value="Genomic_DNA"/>
</dbReference>
<dbReference type="Proteomes" id="UP000053555">
    <property type="component" value="Unassembled WGS sequence"/>
</dbReference>
<name>A0A0B2SD84_GLYSO</name>
<reference evidence="2" key="1">
    <citation type="submission" date="2014-07" db="EMBL/GenBank/DDBJ databases">
        <title>Identification of a novel salt tolerance gene in wild soybean by whole-genome sequencing.</title>
        <authorList>
            <person name="Lam H.-M."/>
            <person name="Qi X."/>
            <person name="Li M.-W."/>
            <person name="Liu X."/>
            <person name="Xie M."/>
            <person name="Ni M."/>
            <person name="Xu X."/>
        </authorList>
    </citation>
    <scope>NUCLEOTIDE SEQUENCE [LARGE SCALE GENOMIC DNA]</scope>
    <source>
        <tissue evidence="2">Root</tissue>
    </source>
</reference>
<dbReference type="Pfam" id="PF13713">
    <property type="entry name" value="BRX_N"/>
    <property type="match status" value="1"/>
</dbReference>
<evidence type="ECO:0000313" key="2">
    <source>
        <dbReference type="EMBL" id="KHN42227.1"/>
    </source>
</evidence>
<organism evidence="2">
    <name type="scientific">Glycine soja</name>
    <name type="common">Wild soybean</name>
    <dbReference type="NCBI Taxonomy" id="3848"/>
    <lineage>
        <taxon>Eukaryota</taxon>
        <taxon>Viridiplantae</taxon>
        <taxon>Streptophyta</taxon>
        <taxon>Embryophyta</taxon>
        <taxon>Tracheophyta</taxon>
        <taxon>Spermatophyta</taxon>
        <taxon>Magnoliopsida</taxon>
        <taxon>eudicotyledons</taxon>
        <taxon>Gunneridae</taxon>
        <taxon>Pentapetalae</taxon>
        <taxon>rosids</taxon>
        <taxon>fabids</taxon>
        <taxon>Fabales</taxon>
        <taxon>Fabaceae</taxon>
        <taxon>Papilionoideae</taxon>
        <taxon>50 kb inversion clade</taxon>
        <taxon>NPAAA clade</taxon>
        <taxon>indigoferoid/millettioid clade</taxon>
        <taxon>Phaseoleae</taxon>
        <taxon>Glycine</taxon>
        <taxon>Glycine subgen. Soja</taxon>
    </lineage>
</organism>
<feature type="domain" description="Transcription factor BREVIS RADIX N-terminal" evidence="1">
    <location>
        <begin position="122"/>
        <end position="156"/>
    </location>
</feature>